<dbReference type="OrthoDB" id="214902at2"/>
<dbReference type="Gene3D" id="3.30.1460.30">
    <property type="entry name" value="YgaC/TfoX-N like chaperone"/>
    <property type="match status" value="1"/>
</dbReference>
<dbReference type="STRING" id="870908.SAMN04488044_0289"/>
<organism evidence="2 3">
    <name type="scientific">Cognatishimia maritima</name>
    <dbReference type="NCBI Taxonomy" id="870908"/>
    <lineage>
        <taxon>Bacteria</taxon>
        <taxon>Pseudomonadati</taxon>
        <taxon>Pseudomonadota</taxon>
        <taxon>Alphaproteobacteria</taxon>
        <taxon>Rhodobacterales</taxon>
        <taxon>Paracoccaceae</taxon>
        <taxon>Cognatishimia</taxon>
    </lineage>
</organism>
<dbReference type="AlphaFoldDB" id="A0A1M5IDS8"/>
<dbReference type="SUPFAM" id="SSF159894">
    <property type="entry name" value="YgaC/TfoX-N like"/>
    <property type="match status" value="1"/>
</dbReference>
<dbReference type="Proteomes" id="UP000184211">
    <property type="component" value="Unassembled WGS sequence"/>
</dbReference>
<dbReference type="RefSeq" id="WP_072789451.1">
    <property type="nucleotide sequence ID" value="NZ_FQWM01000001.1"/>
</dbReference>
<keyword evidence="3" id="KW-1185">Reference proteome</keyword>
<evidence type="ECO:0000313" key="2">
    <source>
        <dbReference type="EMBL" id="SHG26239.1"/>
    </source>
</evidence>
<reference evidence="3" key="1">
    <citation type="submission" date="2016-11" db="EMBL/GenBank/DDBJ databases">
        <authorList>
            <person name="Varghese N."/>
            <person name="Submissions S."/>
        </authorList>
    </citation>
    <scope>NUCLEOTIDE SEQUENCE [LARGE SCALE GENOMIC DNA]</scope>
    <source>
        <strain evidence="3">DSM 28223</strain>
    </source>
</reference>
<evidence type="ECO:0000259" key="1">
    <source>
        <dbReference type="Pfam" id="PF04993"/>
    </source>
</evidence>
<gene>
    <name evidence="2" type="ORF">SAMN04488044_0289</name>
</gene>
<name>A0A1M5IDS8_9RHOB</name>
<dbReference type="InterPro" id="IPR007076">
    <property type="entry name" value="TfoX_N"/>
</dbReference>
<feature type="domain" description="TfoX N-terminal" evidence="1">
    <location>
        <begin position="20"/>
        <end position="99"/>
    </location>
</feature>
<accession>A0A1M5IDS8</accession>
<protein>
    <submittedName>
        <fullName evidence="2">TfoX N-terminal domain-containing protein</fullName>
    </submittedName>
</protein>
<proteinExistence type="predicted"/>
<evidence type="ECO:0000313" key="3">
    <source>
        <dbReference type="Proteomes" id="UP000184211"/>
    </source>
</evidence>
<dbReference type="Pfam" id="PF04993">
    <property type="entry name" value="TfoX_N"/>
    <property type="match status" value="1"/>
</dbReference>
<sequence length="109" mass="11886">MAYDEGHLALLRDDLVDEPGIVEKKMFGGICFMLNGNMLCGVHKGGGMFRVGKDLEAEALAIEGASEMAFTKRPMPGFIDANEDLFEDDARRQQMLALAKAYVGAMPSK</sequence>
<dbReference type="EMBL" id="FQWM01000001">
    <property type="protein sequence ID" value="SHG26239.1"/>
    <property type="molecule type" value="Genomic_DNA"/>
</dbReference>